<dbReference type="Pfam" id="PF02681">
    <property type="entry name" value="DUF212"/>
    <property type="match status" value="1"/>
</dbReference>
<keyword evidence="1" id="KW-0472">Membrane</keyword>
<reference evidence="2 3" key="1">
    <citation type="journal article" date="2023" name="BMC Biotechnol.">
        <title>Vitis rotundifolia cv Carlos genome sequencing.</title>
        <authorList>
            <person name="Huff M."/>
            <person name="Hulse-Kemp A."/>
            <person name="Scheffler B."/>
            <person name="Youngblood R."/>
            <person name="Simpson S."/>
            <person name="Babiker E."/>
            <person name="Staton M."/>
        </authorList>
    </citation>
    <scope>NUCLEOTIDE SEQUENCE [LARGE SCALE GENOMIC DNA]</scope>
    <source>
        <tissue evidence="2">Leaf</tissue>
    </source>
</reference>
<dbReference type="Proteomes" id="UP001168098">
    <property type="component" value="Unassembled WGS sequence"/>
</dbReference>
<feature type="transmembrane region" description="Helical" evidence="1">
    <location>
        <begin position="125"/>
        <end position="146"/>
    </location>
</feature>
<proteinExistence type="predicted"/>
<dbReference type="EMBL" id="JARBHA010000012">
    <property type="protein sequence ID" value="KAJ9687286.1"/>
    <property type="molecule type" value="Genomic_DNA"/>
</dbReference>
<keyword evidence="3" id="KW-1185">Reference proteome</keyword>
<dbReference type="InterPro" id="IPR003832">
    <property type="entry name" value="DUF212"/>
</dbReference>
<keyword evidence="1" id="KW-1133">Transmembrane helix</keyword>
<name>A0AA38ZE07_VITRO</name>
<keyword evidence="1" id="KW-0812">Transmembrane</keyword>
<accession>A0AA38ZE07</accession>
<sequence>MGFFVFSSTFRAFNFKSSPSFFRPRSSVVSLSISNPQNPNPKPSSYSLVLNPFVVFHTIRGLASRGFEFKEEFNGGYYQNGALGGMPSSHTTLCMTLMTFMVLCHGVADSFFPVCVRCAGMQVEVLVGAVLGIMIVCIYCQGCLVAT</sequence>
<evidence type="ECO:0000256" key="1">
    <source>
        <dbReference type="SAM" id="Phobius"/>
    </source>
</evidence>
<dbReference type="AlphaFoldDB" id="A0AA38ZE07"/>
<organism evidence="2 3">
    <name type="scientific">Vitis rotundifolia</name>
    <name type="common">Muscadine grape</name>
    <dbReference type="NCBI Taxonomy" id="103349"/>
    <lineage>
        <taxon>Eukaryota</taxon>
        <taxon>Viridiplantae</taxon>
        <taxon>Streptophyta</taxon>
        <taxon>Embryophyta</taxon>
        <taxon>Tracheophyta</taxon>
        <taxon>Spermatophyta</taxon>
        <taxon>Magnoliopsida</taxon>
        <taxon>eudicotyledons</taxon>
        <taxon>Gunneridae</taxon>
        <taxon>Pentapetalae</taxon>
        <taxon>rosids</taxon>
        <taxon>Vitales</taxon>
        <taxon>Vitaceae</taxon>
        <taxon>Viteae</taxon>
        <taxon>Vitis</taxon>
    </lineage>
</organism>
<evidence type="ECO:0000313" key="2">
    <source>
        <dbReference type="EMBL" id="KAJ9687286.1"/>
    </source>
</evidence>
<gene>
    <name evidence="2" type="ORF">PVL29_015963</name>
</gene>
<evidence type="ECO:0000313" key="3">
    <source>
        <dbReference type="Proteomes" id="UP001168098"/>
    </source>
</evidence>
<protein>
    <submittedName>
        <fullName evidence="2">Uncharacterized protein</fullName>
    </submittedName>
</protein>
<comment type="caution">
    <text evidence="2">The sequence shown here is derived from an EMBL/GenBank/DDBJ whole genome shotgun (WGS) entry which is preliminary data.</text>
</comment>